<evidence type="ECO:0000313" key="2">
    <source>
        <dbReference type="Proteomes" id="UP001187343"/>
    </source>
</evidence>
<keyword evidence="2" id="KW-1185">Reference proteome</keyword>
<dbReference type="AlphaFoldDB" id="A0AA88T9Z4"/>
<accession>A0AA88T9Z4</accession>
<dbReference type="EMBL" id="JAUYZG010000025">
    <property type="protein sequence ID" value="KAK2867643.1"/>
    <property type="molecule type" value="Genomic_DNA"/>
</dbReference>
<gene>
    <name evidence="1" type="ORF">Q8A67_025760</name>
</gene>
<evidence type="ECO:0000313" key="1">
    <source>
        <dbReference type="EMBL" id="KAK2867643.1"/>
    </source>
</evidence>
<proteinExistence type="predicted"/>
<dbReference type="Proteomes" id="UP001187343">
    <property type="component" value="Unassembled WGS sequence"/>
</dbReference>
<comment type="caution">
    <text evidence="1">The sequence shown here is derived from an EMBL/GenBank/DDBJ whole genome shotgun (WGS) entry which is preliminary data.</text>
</comment>
<reference evidence="1" key="1">
    <citation type="submission" date="2023-08" db="EMBL/GenBank/DDBJ databases">
        <title>Chromosome-level Genome Assembly of mud carp (Cirrhinus molitorella).</title>
        <authorList>
            <person name="Liu H."/>
        </authorList>
    </citation>
    <scope>NUCLEOTIDE SEQUENCE</scope>
    <source>
        <strain evidence="1">Prfri</strain>
        <tissue evidence="1">Muscle</tissue>
    </source>
</reference>
<sequence length="136" mass="15129">MKYSSLFAQFTSSLLLPLRERPKLMDHSLSVLHAYGQDIGVKDSIRETEQMEVQAYCGQSWPTGLPPVIAASKKEGRKDAAQAAVAILTDEGERVEALDTPALSSTHTPEIMEISEITVRELSETRFTLKLHSFPR</sequence>
<organism evidence="1 2">
    <name type="scientific">Cirrhinus molitorella</name>
    <name type="common">mud carp</name>
    <dbReference type="NCBI Taxonomy" id="172907"/>
    <lineage>
        <taxon>Eukaryota</taxon>
        <taxon>Metazoa</taxon>
        <taxon>Chordata</taxon>
        <taxon>Craniata</taxon>
        <taxon>Vertebrata</taxon>
        <taxon>Euteleostomi</taxon>
        <taxon>Actinopterygii</taxon>
        <taxon>Neopterygii</taxon>
        <taxon>Teleostei</taxon>
        <taxon>Ostariophysi</taxon>
        <taxon>Cypriniformes</taxon>
        <taxon>Cyprinidae</taxon>
        <taxon>Labeoninae</taxon>
        <taxon>Labeonini</taxon>
        <taxon>Cirrhinus</taxon>
    </lineage>
</organism>
<name>A0AA88T9Z4_9TELE</name>
<protein>
    <submittedName>
        <fullName evidence="1">Uncharacterized protein</fullName>
    </submittedName>
</protein>